<reference evidence="1" key="1">
    <citation type="submission" date="2020-02" db="EMBL/GenBank/DDBJ databases">
        <title>Draft genome sequence of Candidatus Afipia apatlaquensis IBT-C3, a potential strain for decolorization of textile dyes.</title>
        <authorList>
            <person name="Sanchez-Reyes A."/>
            <person name="Breton-Deval L."/>
            <person name="Mangelson H."/>
            <person name="Sanchez-Flores A."/>
        </authorList>
    </citation>
    <scope>NUCLEOTIDE SEQUENCE [LARGE SCALE GENOMIC DNA]</scope>
    <source>
        <strain evidence="1">IBT-C3</strain>
    </source>
</reference>
<keyword evidence="2" id="KW-1185">Reference proteome</keyword>
<comment type="caution">
    <text evidence="1">The sequence shown here is derived from an EMBL/GenBank/DDBJ whole genome shotgun (WGS) entry which is preliminary data.</text>
</comment>
<dbReference type="EMBL" id="JAAMRR010000333">
    <property type="protein sequence ID" value="NGX94850.1"/>
    <property type="molecule type" value="Genomic_DNA"/>
</dbReference>
<dbReference type="Proteomes" id="UP000480266">
    <property type="component" value="Unassembled WGS sequence"/>
</dbReference>
<evidence type="ECO:0000313" key="1">
    <source>
        <dbReference type="EMBL" id="NGX94850.1"/>
    </source>
</evidence>
<sequence>MGEGTVDRLATSQQSMRCEKRKTIKSSNTNLRSRKVIVFLSRRLRNENIFAARISCAKIAIIFSSSLSGKHIDGSSVACCGSVGDRHCALHVFISAGKACFDEGEVFDLQRSRRLDDCALVRSVWP</sequence>
<organism evidence="1 2">
    <name type="scientific">Candidatus Afipia apatlaquensis</name>
    <dbReference type="NCBI Taxonomy" id="2712852"/>
    <lineage>
        <taxon>Bacteria</taxon>
        <taxon>Pseudomonadati</taxon>
        <taxon>Pseudomonadota</taxon>
        <taxon>Alphaproteobacteria</taxon>
        <taxon>Hyphomicrobiales</taxon>
        <taxon>Nitrobacteraceae</taxon>
        <taxon>Afipia</taxon>
    </lineage>
</organism>
<feature type="non-terminal residue" evidence="1">
    <location>
        <position position="126"/>
    </location>
</feature>
<proteinExistence type="predicted"/>
<evidence type="ECO:0000313" key="2">
    <source>
        <dbReference type="Proteomes" id="UP000480266"/>
    </source>
</evidence>
<gene>
    <name evidence="1" type="ORF">G4V63_06330</name>
</gene>
<dbReference type="AlphaFoldDB" id="A0A7C9VHP6"/>
<protein>
    <submittedName>
        <fullName evidence="1">Uncharacterized protein</fullName>
    </submittedName>
</protein>
<name>A0A7C9VHP6_9BRAD</name>
<accession>A0A7C9VHP6</accession>